<dbReference type="Proteomes" id="UP000660265">
    <property type="component" value="Unassembled WGS sequence"/>
</dbReference>
<evidence type="ECO:0000313" key="3">
    <source>
        <dbReference type="Proteomes" id="UP000660265"/>
    </source>
</evidence>
<keyword evidence="3" id="KW-1185">Reference proteome</keyword>
<feature type="domain" description="Macro" evidence="1">
    <location>
        <begin position="158"/>
        <end position="370"/>
    </location>
</feature>
<sequence length="375" mass="39269">MVLSPTAATLPEIVAELGMVRAHGLVGLRKLELPALHAASAVHSGGDDGEILPASVEALLRDAVETLGGGALQIAAQYTFGLAHGAREWAAQDRRRRAADAFRVGTERFRKHHEKVVIEETAEAVLALCLTRAPAPDAISAGHTASVASARPLPLGPVSLPVAVAGTTAHITLHTTPIEFVTGVDILVSSENTYLEMSRTYRSTTSGALRRAAARQSEAGGILDDVLARELHDWLVRFGCPGLPVAPGTVAATSAGELTSQGVRRIYHAAVALPRTDGGYDTTPAVVTKAVRQIFEEAAAERNGFDPPLRSLCLPLLGAGRAGLEPVASLGAMLTAIGSALAEQPFWDVHMAIRRPDVARVVLDALTDHRPAVAG</sequence>
<reference evidence="3" key="1">
    <citation type="journal article" date="2019" name="Int. J. Syst. Evol. Microbiol.">
        <title>The Global Catalogue of Microorganisms (GCM) 10K type strain sequencing project: providing services to taxonomists for standard genome sequencing and annotation.</title>
        <authorList>
            <consortium name="The Broad Institute Genomics Platform"/>
            <consortium name="The Broad Institute Genome Sequencing Center for Infectious Disease"/>
            <person name="Wu L."/>
            <person name="Ma J."/>
        </authorList>
    </citation>
    <scope>NUCLEOTIDE SEQUENCE [LARGE SCALE GENOMIC DNA]</scope>
    <source>
        <strain evidence="3">CGMCC 4.7275</strain>
    </source>
</reference>
<dbReference type="InterPro" id="IPR043472">
    <property type="entry name" value="Macro_dom-like"/>
</dbReference>
<protein>
    <recommendedName>
        <fullName evidence="1">Macro domain-containing protein</fullName>
    </recommendedName>
</protein>
<evidence type="ECO:0000313" key="2">
    <source>
        <dbReference type="EMBL" id="GGK16346.1"/>
    </source>
</evidence>
<proteinExistence type="predicted"/>
<organism evidence="2 3">
    <name type="scientific">Streptomyces camponoticapitis</name>
    <dbReference type="NCBI Taxonomy" id="1616125"/>
    <lineage>
        <taxon>Bacteria</taxon>
        <taxon>Bacillati</taxon>
        <taxon>Actinomycetota</taxon>
        <taxon>Actinomycetes</taxon>
        <taxon>Kitasatosporales</taxon>
        <taxon>Streptomycetaceae</taxon>
        <taxon>Streptomyces</taxon>
    </lineage>
</organism>
<name>A0ABQ2EM79_9ACTN</name>
<comment type="caution">
    <text evidence="2">The sequence shown here is derived from an EMBL/GenBank/DDBJ whole genome shotgun (WGS) entry which is preliminary data.</text>
</comment>
<dbReference type="SUPFAM" id="SSF52949">
    <property type="entry name" value="Macro domain-like"/>
    <property type="match status" value="1"/>
</dbReference>
<dbReference type="InterPro" id="IPR002589">
    <property type="entry name" value="Macro_dom"/>
</dbReference>
<dbReference type="PROSITE" id="PS51154">
    <property type="entry name" value="MACRO"/>
    <property type="match status" value="1"/>
</dbReference>
<gene>
    <name evidence="2" type="ORF">GCM10011583_55320</name>
</gene>
<dbReference type="EMBL" id="BMMV01000021">
    <property type="protein sequence ID" value="GGK16346.1"/>
    <property type="molecule type" value="Genomic_DNA"/>
</dbReference>
<accession>A0ABQ2EM79</accession>
<evidence type="ECO:0000259" key="1">
    <source>
        <dbReference type="PROSITE" id="PS51154"/>
    </source>
</evidence>
<dbReference type="RefSeq" id="WP_229701171.1">
    <property type="nucleotide sequence ID" value="NZ_BMMV01000021.1"/>
</dbReference>
<dbReference type="Gene3D" id="3.40.220.10">
    <property type="entry name" value="Leucine Aminopeptidase, subunit E, domain 1"/>
    <property type="match status" value="1"/>
</dbReference>